<feature type="compositionally biased region" description="Basic and acidic residues" evidence="7">
    <location>
        <begin position="289"/>
        <end position="308"/>
    </location>
</feature>
<proteinExistence type="predicted"/>
<dbReference type="CDD" id="cd08069">
    <property type="entry name" value="MPN_RPN11_CSN5"/>
    <property type="match status" value="1"/>
</dbReference>
<dbReference type="FunFam" id="3.40.140.10:FF:000026">
    <property type="entry name" value="26S proteasome non-ATPase regulatory subunit 14"/>
    <property type="match status" value="1"/>
</dbReference>
<evidence type="ECO:0000256" key="6">
    <source>
        <dbReference type="ARBA" id="ARBA00023049"/>
    </source>
</evidence>
<dbReference type="Proteomes" id="UP001149090">
    <property type="component" value="Unassembled WGS sequence"/>
</dbReference>
<keyword evidence="3" id="KW-0378">Hydrolase</keyword>
<dbReference type="GO" id="GO:0000502">
    <property type="term" value="C:proteasome complex"/>
    <property type="evidence" value="ECO:0007669"/>
    <property type="project" value="UniProtKB-KW"/>
</dbReference>
<reference evidence="9" key="1">
    <citation type="submission" date="2022-10" db="EMBL/GenBank/DDBJ databases">
        <title>Novel sulphate-reducing endosymbionts in the free-living metamonad Anaeramoeba.</title>
        <authorList>
            <person name="Jerlstrom-Hultqvist J."/>
            <person name="Cepicka I."/>
            <person name="Gallot-Lavallee L."/>
            <person name="Salas-Leiva D."/>
            <person name="Curtis B.A."/>
            <person name="Zahonova K."/>
            <person name="Pipaliya S."/>
            <person name="Dacks J."/>
            <person name="Roger A.J."/>
        </authorList>
    </citation>
    <scope>NUCLEOTIDE SEQUENCE</scope>
    <source>
        <strain evidence="9">BMAN</strain>
    </source>
</reference>
<dbReference type="Pfam" id="PF01398">
    <property type="entry name" value="JAB"/>
    <property type="match status" value="1"/>
</dbReference>
<dbReference type="PROSITE" id="PS50249">
    <property type="entry name" value="MPN"/>
    <property type="match status" value="1"/>
</dbReference>
<dbReference type="GO" id="GO:0006508">
    <property type="term" value="P:proteolysis"/>
    <property type="evidence" value="ECO:0007669"/>
    <property type="project" value="UniProtKB-KW"/>
</dbReference>
<evidence type="ECO:0000313" key="9">
    <source>
        <dbReference type="EMBL" id="KAJ5073918.1"/>
    </source>
</evidence>
<feature type="region of interest" description="Disordered" evidence="7">
    <location>
        <begin position="289"/>
        <end position="362"/>
    </location>
</feature>
<evidence type="ECO:0000256" key="3">
    <source>
        <dbReference type="ARBA" id="ARBA00022801"/>
    </source>
</evidence>
<gene>
    <name evidence="9" type="ORF">M0811_08191</name>
</gene>
<dbReference type="InterPro" id="IPR050242">
    <property type="entry name" value="JAMM_MPN+_peptidase_M67A"/>
</dbReference>
<name>A0A9Q0RBV6_ANAIG</name>
<evidence type="ECO:0000313" key="10">
    <source>
        <dbReference type="Proteomes" id="UP001149090"/>
    </source>
</evidence>
<evidence type="ECO:0000256" key="4">
    <source>
        <dbReference type="ARBA" id="ARBA00022833"/>
    </source>
</evidence>
<feature type="domain" description="MPN" evidence="8">
    <location>
        <begin position="31"/>
        <end position="166"/>
    </location>
</feature>
<dbReference type="AlphaFoldDB" id="A0A9Q0RBV6"/>
<dbReference type="PANTHER" id="PTHR10410">
    <property type="entry name" value="EUKARYOTIC TRANSLATION INITIATION FACTOR 3 -RELATED"/>
    <property type="match status" value="1"/>
</dbReference>
<sequence length="394" mass="45186">MDLQQLLQQFGAHQNPQIGIDTPQVDTAETVYISSLSLLKMLKHGRAGVPMEVMGLMLGEFIDDYTVRVQDVFAMPQSGTGVSVEAVDNVFQTKMLDMLKQTGRPEIVVGWYHSHPGFGPWLSGVDINTQMSFESLNPRSVAVVIDPIQSVRGKVVIDAFRTIPQQSLMMGVEPRQTTSHLGHLQPPSAVALVHGLNIHYYSMPIKYRKNEFEQKMLLHLQKSDWILGLELNNSLTHSQKNISLLKEMLDLTKQYNKKIQEEIQDEKIKDMDYFEKQQEKLHEKVLAKKKQLENQEKNENVDQKKDQENNQMDIEVEKNDVDKKQVDKKQADKKEADKKQVDKKEAEKNKVKKPESIKNVGKLDPKKHLEQYIDILMARNIQQSLGTFLNTVVF</sequence>
<dbReference type="SMART" id="SM00232">
    <property type="entry name" value="JAB_MPN"/>
    <property type="match status" value="1"/>
</dbReference>
<dbReference type="Pfam" id="PF23594">
    <property type="entry name" value="RPN11_C"/>
    <property type="match status" value="1"/>
</dbReference>
<keyword evidence="2" id="KW-0479">Metal-binding</keyword>
<keyword evidence="5 9" id="KW-0647">Proteasome</keyword>
<dbReference type="SUPFAM" id="SSF102712">
    <property type="entry name" value="JAB1/MPN domain"/>
    <property type="match status" value="1"/>
</dbReference>
<keyword evidence="4" id="KW-0862">Zinc</keyword>
<comment type="caution">
    <text evidence="9">The sequence shown here is derived from an EMBL/GenBank/DDBJ whole genome shotgun (WGS) entry which is preliminary data.</text>
</comment>
<dbReference type="InterPro" id="IPR037518">
    <property type="entry name" value="MPN"/>
</dbReference>
<dbReference type="OrthoDB" id="605656at2759"/>
<dbReference type="Gene3D" id="3.40.140.10">
    <property type="entry name" value="Cytidine Deaminase, domain 2"/>
    <property type="match status" value="1"/>
</dbReference>
<protein>
    <submittedName>
        <fullName evidence="9">26s proteasome non-atpase regulatory subunit 14</fullName>
    </submittedName>
</protein>
<keyword evidence="1" id="KW-0645">Protease</keyword>
<evidence type="ECO:0000256" key="1">
    <source>
        <dbReference type="ARBA" id="ARBA00022670"/>
    </source>
</evidence>
<evidence type="ECO:0000256" key="7">
    <source>
        <dbReference type="SAM" id="MobiDB-lite"/>
    </source>
</evidence>
<feature type="compositionally biased region" description="Basic and acidic residues" evidence="7">
    <location>
        <begin position="315"/>
        <end position="362"/>
    </location>
</feature>
<dbReference type="GO" id="GO:0008237">
    <property type="term" value="F:metallopeptidase activity"/>
    <property type="evidence" value="ECO:0007669"/>
    <property type="project" value="UniProtKB-KW"/>
</dbReference>
<evidence type="ECO:0000256" key="2">
    <source>
        <dbReference type="ARBA" id="ARBA00022723"/>
    </source>
</evidence>
<dbReference type="EMBL" id="JAPDFW010000071">
    <property type="protein sequence ID" value="KAJ5073918.1"/>
    <property type="molecule type" value="Genomic_DNA"/>
</dbReference>
<organism evidence="9 10">
    <name type="scientific">Anaeramoeba ignava</name>
    <name type="common">Anaerobic marine amoeba</name>
    <dbReference type="NCBI Taxonomy" id="1746090"/>
    <lineage>
        <taxon>Eukaryota</taxon>
        <taxon>Metamonada</taxon>
        <taxon>Anaeramoebidae</taxon>
        <taxon>Anaeramoeba</taxon>
    </lineage>
</organism>
<keyword evidence="10" id="KW-1185">Reference proteome</keyword>
<dbReference type="InterPro" id="IPR000555">
    <property type="entry name" value="JAMM/MPN+_dom"/>
</dbReference>
<dbReference type="OMA" id="PCEILAD"/>
<dbReference type="InterPro" id="IPR056263">
    <property type="entry name" value="RPN11_C"/>
</dbReference>
<dbReference type="GO" id="GO:0046872">
    <property type="term" value="F:metal ion binding"/>
    <property type="evidence" value="ECO:0007669"/>
    <property type="project" value="UniProtKB-KW"/>
</dbReference>
<evidence type="ECO:0000259" key="8">
    <source>
        <dbReference type="PROSITE" id="PS50249"/>
    </source>
</evidence>
<keyword evidence="6" id="KW-0482">Metalloprotease</keyword>
<evidence type="ECO:0000256" key="5">
    <source>
        <dbReference type="ARBA" id="ARBA00022942"/>
    </source>
</evidence>
<accession>A0A9Q0RBV6</accession>